<organism evidence="1 2">
    <name type="scientific">Ensete ventricosum</name>
    <name type="common">Abyssinian banana</name>
    <name type="synonym">Musa ensete</name>
    <dbReference type="NCBI Taxonomy" id="4639"/>
    <lineage>
        <taxon>Eukaryota</taxon>
        <taxon>Viridiplantae</taxon>
        <taxon>Streptophyta</taxon>
        <taxon>Embryophyta</taxon>
        <taxon>Tracheophyta</taxon>
        <taxon>Spermatophyta</taxon>
        <taxon>Magnoliopsida</taxon>
        <taxon>Liliopsida</taxon>
        <taxon>Zingiberales</taxon>
        <taxon>Musaceae</taxon>
        <taxon>Ensete</taxon>
    </lineage>
</organism>
<dbReference type="Proteomes" id="UP000287651">
    <property type="component" value="Unassembled WGS sequence"/>
</dbReference>
<protein>
    <submittedName>
        <fullName evidence="1">Uncharacterized protein</fullName>
    </submittedName>
</protein>
<proteinExistence type="predicted"/>
<accession>A0A427B477</accession>
<feature type="non-terminal residue" evidence="1">
    <location>
        <position position="1"/>
    </location>
</feature>
<reference evidence="1 2" key="1">
    <citation type="journal article" date="2014" name="Agronomy (Basel)">
        <title>A Draft Genome Sequence for Ensete ventricosum, the Drought-Tolerant Tree Against Hunger.</title>
        <authorList>
            <person name="Harrison J."/>
            <person name="Moore K.A."/>
            <person name="Paszkiewicz K."/>
            <person name="Jones T."/>
            <person name="Grant M."/>
            <person name="Ambacheew D."/>
            <person name="Muzemil S."/>
            <person name="Studholme D.J."/>
        </authorList>
    </citation>
    <scope>NUCLEOTIDE SEQUENCE [LARGE SCALE GENOMIC DNA]</scope>
</reference>
<evidence type="ECO:0000313" key="2">
    <source>
        <dbReference type="Proteomes" id="UP000287651"/>
    </source>
</evidence>
<name>A0A427B477_ENSVE</name>
<sequence>RSVVVLKRETDSRRGLQSEADAFVGCAGPLRRRGHHSMQLSDVRHLGNLRLANRISVRRKYDVDAPLMDHLNPNPIRLFPAQSGAIGRSHVCTLGLEHRVISVNQRIRVETQRMWESICLTLMATAANNIGKVLQKKGTVILPPLSFKLKVSMIYSPYIRLVCKPYNRIQFSVQCYSRHFMLLELSIDWFDVCIFGESLRDPKCNSSDLFDPLYALLDTWLRIYKRRRQDQELMHSEVIEEIIFGLESGILFG</sequence>
<evidence type="ECO:0000313" key="1">
    <source>
        <dbReference type="EMBL" id="RRT83273.1"/>
    </source>
</evidence>
<dbReference type="EMBL" id="AMZH03000527">
    <property type="protein sequence ID" value="RRT83273.1"/>
    <property type="molecule type" value="Genomic_DNA"/>
</dbReference>
<comment type="caution">
    <text evidence="1">The sequence shown here is derived from an EMBL/GenBank/DDBJ whole genome shotgun (WGS) entry which is preliminary data.</text>
</comment>
<gene>
    <name evidence="1" type="ORF">B296_00008045</name>
</gene>
<dbReference type="AlphaFoldDB" id="A0A427B477"/>